<organism evidence="3 4">
    <name type="scientific">Leptobrachium leishanense</name>
    <name type="common">Leishan spiny toad</name>
    <dbReference type="NCBI Taxonomy" id="445787"/>
    <lineage>
        <taxon>Eukaryota</taxon>
        <taxon>Metazoa</taxon>
        <taxon>Chordata</taxon>
        <taxon>Craniata</taxon>
        <taxon>Vertebrata</taxon>
        <taxon>Euteleostomi</taxon>
        <taxon>Amphibia</taxon>
        <taxon>Batrachia</taxon>
        <taxon>Anura</taxon>
        <taxon>Pelobatoidea</taxon>
        <taxon>Megophryidae</taxon>
        <taxon>Leptobrachium</taxon>
    </lineage>
</organism>
<dbReference type="InterPro" id="IPR036420">
    <property type="entry name" value="BRCT_dom_sf"/>
</dbReference>
<evidence type="ECO:0000256" key="1">
    <source>
        <dbReference type="SAM" id="MobiDB-lite"/>
    </source>
</evidence>
<evidence type="ECO:0000259" key="2">
    <source>
        <dbReference type="PROSITE" id="PS50172"/>
    </source>
</evidence>
<dbReference type="FunFam" id="3.40.50.10190:FF:000047">
    <property type="entry name" value="Microcephalin"/>
    <property type="match status" value="1"/>
</dbReference>
<reference evidence="3" key="1">
    <citation type="submission" date="2025-08" db="UniProtKB">
        <authorList>
            <consortium name="Ensembl"/>
        </authorList>
    </citation>
    <scope>IDENTIFICATION</scope>
</reference>
<dbReference type="AlphaFoldDB" id="A0A8C5MGR2"/>
<dbReference type="Proteomes" id="UP000694569">
    <property type="component" value="Unplaced"/>
</dbReference>
<dbReference type="SMART" id="SM00292">
    <property type="entry name" value="BRCT"/>
    <property type="match status" value="3"/>
</dbReference>
<dbReference type="InterPro" id="IPR022047">
    <property type="entry name" value="Microcephalin-like"/>
</dbReference>
<feature type="domain" description="BRCT" evidence="2">
    <location>
        <begin position="12"/>
        <end position="104"/>
    </location>
</feature>
<dbReference type="GeneTree" id="ENSGT00390000018842"/>
<feature type="domain" description="BRCT" evidence="2">
    <location>
        <begin position="662"/>
        <end position="744"/>
    </location>
</feature>
<evidence type="ECO:0000313" key="4">
    <source>
        <dbReference type="Proteomes" id="UP000694569"/>
    </source>
</evidence>
<dbReference type="CDD" id="cd17751">
    <property type="entry name" value="BRCT_microcephalin_rpt3"/>
    <property type="match status" value="1"/>
</dbReference>
<dbReference type="OrthoDB" id="2384350at2759"/>
<dbReference type="InterPro" id="IPR001357">
    <property type="entry name" value="BRCT_dom"/>
</dbReference>
<feature type="region of interest" description="Disordered" evidence="1">
    <location>
        <begin position="405"/>
        <end position="425"/>
    </location>
</feature>
<dbReference type="GO" id="GO:0000278">
    <property type="term" value="P:mitotic cell cycle"/>
    <property type="evidence" value="ECO:0007669"/>
    <property type="project" value="TreeGrafter"/>
</dbReference>
<dbReference type="PANTHER" id="PTHR14625">
    <property type="entry name" value="MICROCEPHALIN"/>
    <property type="match status" value="1"/>
</dbReference>
<protein>
    <recommendedName>
        <fullName evidence="2">BRCT domain-containing protein</fullName>
    </recommendedName>
</protein>
<dbReference type="Pfam" id="PF12738">
    <property type="entry name" value="PTCB-BRCT"/>
    <property type="match status" value="1"/>
</dbReference>
<keyword evidence="4" id="KW-1185">Reference proteome</keyword>
<name>A0A8C5MGR2_9ANUR</name>
<feature type="compositionally biased region" description="Basic and acidic residues" evidence="1">
    <location>
        <begin position="246"/>
        <end position="259"/>
    </location>
</feature>
<feature type="domain" description="BRCT" evidence="2">
    <location>
        <begin position="550"/>
        <end position="641"/>
    </location>
</feature>
<dbReference type="Pfam" id="PF00533">
    <property type="entry name" value="BRCT"/>
    <property type="match status" value="1"/>
</dbReference>
<proteinExistence type="predicted"/>
<evidence type="ECO:0000313" key="3">
    <source>
        <dbReference type="Ensembl" id="ENSLLEP00000014091.1"/>
    </source>
</evidence>
<dbReference type="Ensembl" id="ENSLLET00000014644.1">
    <property type="protein sequence ID" value="ENSLLEP00000014091.1"/>
    <property type="gene ID" value="ENSLLEG00000008932.1"/>
</dbReference>
<feature type="compositionally biased region" description="Basic residues" evidence="1">
    <location>
        <begin position="405"/>
        <end position="420"/>
    </location>
</feature>
<dbReference type="Gene3D" id="3.40.50.10190">
    <property type="entry name" value="BRCT domain"/>
    <property type="match status" value="3"/>
</dbReference>
<dbReference type="PROSITE" id="PS50172">
    <property type="entry name" value="BRCT"/>
    <property type="match status" value="3"/>
</dbReference>
<dbReference type="CDD" id="cd17716">
    <property type="entry name" value="BRCT_microcephalin_rpt1"/>
    <property type="match status" value="1"/>
</dbReference>
<sequence length="750" mass="84521">MALPSPCSPACGSSGVLAGVVAYVEVWSSNRTENYSQTFSQQLLNLGAKISKTFNKLVTHVVFKDGHQATWDKAIKSKVKLVSVLWVEKCRELGSHVDESLYLPINTNDGLAHVLKKKRKCMQPKDFVERTPENDRRLARRFDKLSKELEEQKSAFDAPVLLFDDSGELMYSPHAVVDRCSAMEKRIKEMKDKREHLSPTDDNTERDLNTSYDELCVGAKTPEEAPSQKNKKDISNNRRLVNMTSKENRFSDSHLQKKDHDLEQKYSKGKYDTKKFGSPSLELNKRTSKNANMMKELAKPPVPSADCDSEDSCFEDYFTSFSSSSCKSRRVRFSLGSFPLKHSSSPQQAPKSKRLRLSEDFECDNSTIKKSRTKTTPTGIDFVNNAQSLISPEILPNVESCHASSKKVRASNRRTSCHQKKGAESPTTLHMKESEVVLNGHDELKRTPTDPTKLSDTVLNICHVKGLEDTLKVMPGDLEPKNERLKMATNTVLEKQEDKTSSKQSAERTPAFDTIDGLSDMFNEQQNKGALESRKTNKTKKIDCHLLQLSNLSPIQASRSLVMTSMSSEKQNTVIQVLKTFGGFILEDNVCDTTTHVIAGSPRRTLNTLLGLARGCWILSYDWVLWSLETGYWIPEEPFELSDDFPGASIYRLQRHQSAGKYQQDLFSTLPTIFITPRSQPPCDKLSEIVLLCGGKVSKTLRQAKICVGDFSGRKPFDMRSVSEKWLLDSVTKHKVLPLEDYLFQGEKEA</sequence>
<accession>A0A8C5MGR2</accession>
<dbReference type="PANTHER" id="PTHR14625:SF3">
    <property type="entry name" value="MICROCEPHALIN"/>
    <property type="match status" value="1"/>
</dbReference>
<dbReference type="CDD" id="cd17736">
    <property type="entry name" value="BRCT_microcephalin_rpt2"/>
    <property type="match status" value="1"/>
</dbReference>
<dbReference type="SUPFAM" id="SSF52113">
    <property type="entry name" value="BRCT domain"/>
    <property type="match status" value="3"/>
</dbReference>
<dbReference type="Pfam" id="PF16589">
    <property type="entry name" value="BRCT_2"/>
    <property type="match status" value="1"/>
</dbReference>
<reference evidence="3" key="2">
    <citation type="submission" date="2025-09" db="UniProtKB">
        <authorList>
            <consortium name="Ensembl"/>
        </authorList>
    </citation>
    <scope>IDENTIFICATION</scope>
</reference>
<feature type="region of interest" description="Disordered" evidence="1">
    <location>
        <begin position="219"/>
        <end position="259"/>
    </location>
</feature>